<gene>
    <name evidence="1" type="ORF">Gohar_025071</name>
</gene>
<dbReference type="EMBL" id="JABFAD010000009">
    <property type="protein sequence ID" value="MBA0809418.1"/>
    <property type="molecule type" value="Genomic_DNA"/>
</dbReference>
<name>A0A7J9HIF1_9ROSI</name>
<sequence length="43" mass="5082">MNRQRAISKRLACESNVYSTHSEYGCRFHGSIRKKCSSWFENL</sequence>
<dbReference type="Proteomes" id="UP000593560">
    <property type="component" value="Unassembled WGS sequence"/>
</dbReference>
<comment type="caution">
    <text evidence="1">The sequence shown here is derived from an EMBL/GenBank/DDBJ whole genome shotgun (WGS) entry which is preliminary data.</text>
</comment>
<protein>
    <submittedName>
        <fullName evidence="1">Uncharacterized protein</fullName>
    </submittedName>
</protein>
<accession>A0A7J9HIF1</accession>
<evidence type="ECO:0000313" key="1">
    <source>
        <dbReference type="EMBL" id="MBA0809418.1"/>
    </source>
</evidence>
<dbReference type="AlphaFoldDB" id="A0A7J9HIF1"/>
<proteinExistence type="predicted"/>
<evidence type="ECO:0000313" key="2">
    <source>
        <dbReference type="Proteomes" id="UP000593560"/>
    </source>
</evidence>
<organism evidence="1 2">
    <name type="scientific">Gossypium harknessii</name>
    <dbReference type="NCBI Taxonomy" id="34285"/>
    <lineage>
        <taxon>Eukaryota</taxon>
        <taxon>Viridiplantae</taxon>
        <taxon>Streptophyta</taxon>
        <taxon>Embryophyta</taxon>
        <taxon>Tracheophyta</taxon>
        <taxon>Spermatophyta</taxon>
        <taxon>Magnoliopsida</taxon>
        <taxon>eudicotyledons</taxon>
        <taxon>Gunneridae</taxon>
        <taxon>Pentapetalae</taxon>
        <taxon>rosids</taxon>
        <taxon>malvids</taxon>
        <taxon>Malvales</taxon>
        <taxon>Malvaceae</taxon>
        <taxon>Malvoideae</taxon>
        <taxon>Gossypium</taxon>
    </lineage>
</organism>
<dbReference type="EMBL" id="JABFAD010000009">
    <property type="protein sequence ID" value="MBA0809417.1"/>
    <property type="molecule type" value="Genomic_DNA"/>
</dbReference>
<reference evidence="1" key="2">
    <citation type="submission" date="2020-04" db="EMBL/GenBank/DDBJ databases">
        <authorList>
            <person name="Grover C.E."/>
            <person name="Arick M.A. II"/>
            <person name="Thrash A."/>
            <person name="Conover J.L."/>
            <person name="Sanders W.S."/>
            <person name="Peterson D.G."/>
            <person name="Scheffler J.A."/>
            <person name="Scheffler B.E."/>
            <person name="Wendel J.F."/>
        </authorList>
    </citation>
    <scope>NUCLEOTIDE SEQUENCE</scope>
    <source>
        <strain evidence="1">0</strain>
        <tissue evidence="1">Leaf</tissue>
    </source>
</reference>
<reference evidence="1 2" key="1">
    <citation type="journal article" date="2019" name="Genome Biol. Evol.">
        <title>Insights into the evolution of the New World diploid cottons (Gossypium, subgenus Houzingenia) based on genome sequencing.</title>
        <authorList>
            <person name="Grover C.E."/>
            <person name="Arick M.A. 2nd"/>
            <person name="Thrash A."/>
            <person name="Conover J.L."/>
            <person name="Sanders W.S."/>
            <person name="Peterson D.G."/>
            <person name="Frelichowski J.E."/>
            <person name="Scheffler J.A."/>
            <person name="Scheffler B.E."/>
            <person name="Wendel J.F."/>
        </authorList>
    </citation>
    <scope>NUCLEOTIDE SEQUENCE [LARGE SCALE GENOMIC DNA]</scope>
    <source>
        <strain evidence="1">0</strain>
        <tissue evidence="1">Leaf</tissue>
    </source>
</reference>
<keyword evidence="2" id="KW-1185">Reference proteome</keyword>